<comment type="caution">
    <text evidence="1">The sequence shown here is derived from an EMBL/GenBank/DDBJ whole genome shotgun (WGS) entry which is preliminary data.</text>
</comment>
<protein>
    <submittedName>
        <fullName evidence="1">Uncharacterized protein</fullName>
    </submittedName>
</protein>
<organism evidence="1 2">
    <name type="scientific">Brachionus plicatilis</name>
    <name type="common">Marine rotifer</name>
    <name type="synonym">Brachionus muelleri</name>
    <dbReference type="NCBI Taxonomy" id="10195"/>
    <lineage>
        <taxon>Eukaryota</taxon>
        <taxon>Metazoa</taxon>
        <taxon>Spiralia</taxon>
        <taxon>Gnathifera</taxon>
        <taxon>Rotifera</taxon>
        <taxon>Eurotatoria</taxon>
        <taxon>Monogononta</taxon>
        <taxon>Pseudotrocha</taxon>
        <taxon>Ploima</taxon>
        <taxon>Brachionidae</taxon>
        <taxon>Brachionus</taxon>
    </lineage>
</organism>
<dbReference type="EMBL" id="REGN01012488">
    <property type="protein sequence ID" value="RMZ95242.1"/>
    <property type="molecule type" value="Genomic_DNA"/>
</dbReference>
<proteinExistence type="predicted"/>
<dbReference type="Proteomes" id="UP000276133">
    <property type="component" value="Unassembled WGS sequence"/>
</dbReference>
<accession>A0A3M7P852</accession>
<evidence type="ECO:0000313" key="1">
    <source>
        <dbReference type="EMBL" id="RMZ95242.1"/>
    </source>
</evidence>
<keyword evidence="2" id="KW-1185">Reference proteome</keyword>
<name>A0A3M7P852_BRAPC</name>
<evidence type="ECO:0000313" key="2">
    <source>
        <dbReference type="Proteomes" id="UP000276133"/>
    </source>
</evidence>
<sequence length="84" mass="10196">MENLFALDNPRSFQVNQITFLHERIFKLLTDFHRIRPRILVFVAFVEKNQWSLLFVLELSNRKKQILRTLVNIISRSEDIKFHL</sequence>
<dbReference type="AlphaFoldDB" id="A0A3M7P852"/>
<reference evidence="1 2" key="1">
    <citation type="journal article" date="2018" name="Sci. Rep.">
        <title>Genomic signatures of local adaptation to the degree of environmental predictability in rotifers.</title>
        <authorList>
            <person name="Franch-Gras L."/>
            <person name="Hahn C."/>
            <person name="Garcia-Roger E.M."/>
            <person name="Carmona M.J."/>
            <person name="Serra M."/>
            <person name="Gomez A."/>
        </authorList>
    </citation>
    <scope>NUCLEOTIDE SEQUENCE [LARGE SCALE GENOMIC DNA]</scope>
    <source>
        <strain evidence="1">HYR1</strain>
    </source>
</reference>
<gene>
    <name evidence="1" type="ORF">BpHYR1_036473</name>
</gene>